<dbReference type="Proteomes" id="UP000007115">
    <property type="component" value="Unassembled WGS sequence"/>
</dbReference>
<dbReference type="OrthoDB" id="4886853at2759"/>
<dbReference type="InParanoid" id="G9N5L8"/>
<dbReference type="VEuPathDB" id="FungiDB:TRIVIDRAFT_44903"/>
<proteinExistence type="predicted"/>
<dbReference type="EMBL" id="ABDF02000087">
    <property type="protein sequence ID" value="EHK18060.1"/>
    <property type="molecule type" value="Genomic_DNA"/>
</dbReference>
<keyword evidence="2" id="KW-1185">Reference proteome</keyword>
<evidence type="ECO:0008006" key="3">
    <source>
        <dbReference type="Google" id="ProtNLM"/>
    </source>
</evidence>
<sequence>MISCQQLLQYIYITPTSQESENSALFKWLSEYWHQFLFQPDDELAVNIFESCMAKDVTVKINHDHVPREVYFGYITSTRAAHDLTLLNQEKLKVWEAPGGGRSIVYKGELMYSDKKTGGKQNGVVVMIADIRKGEAGNFTIVQSTEVVTRSG</sequence>
<organism evidence="1 2">
    <name type="scientific">Hypocrea virens (strain Gv29-8 / FGSC 10586)</name>
    <name type="common">Gliocladium virens</name>
    <name type="synonym">Trichoderma virens</name>
    <dbReference type="NCBI Taxonomy" id="413071"/>
    <lineage>
        <taxon>Eukaryota</taxon>
        <taxon>Fungi</taxon>
        <taxon>Dikarya</taxon>
        <taxon>Ascomycota</taxon>
        <taxon>Pezizomycotina</taxon>
        <taxon>Sordariomycetes</taxon>
        <taxon>Hypocreomycetidae</taxon>
        <taxon>Hypocreales</taxon>
        <taxon>Hypocreaceae</taxon>
        <taxon>Trichoderma</taxon>
    </lineage>
</organism>
<comment type="caution">
    <text evidence="1">The sequence shown here is derived from an EMBL/GenBank/DDBJ whole genome shotgun (WGS) entry which is preliminary data.</text>
</comment>
<evidence type="ECO:0000313" key="2">
    <source>
        <dbReference type="Proteomes" id="UP000007115"/>
    </source>
</evidence>
<dbReference type="OMA" id="KVWEAPG"/>
<dbReference type="STRING" id="413071.G9N5L8"/>
<accession>G9N5L8</accession>
<name>G9N5L8_HYPVG</name>
<dbReference type="HOGENOM" id="CLU_1722629_0_0_1"/>
<gene>
    <name evidence="1" type="ORF">TRIVIDRAFT_44903</name>
</gene>
<dbReference type="eggNOG" id="ENOG502SSSC">
    <property type="taxonomic scope" value="Eukaryota"/>
</dbReference>
<reference evidence="1 2" key="1">
    <citation type="journal article" date="2011" name="Genome Biol.">
        <title>Comparative genome sequence analysis underscores mycoparasitism as the ancestral life style of Trichoderma.</title>
        <authorList>
            <person name="Kubicek C.P."/>
            <person name="Herrera-Estrella A."/>
            <person name="Seidl-Seiboth V."/>
            <person name="Martinez D.A."/>
            <person name="Druzhinina I.S."/>
            <person name="Thon M."/>
            <person name="Zeilinger S."/>
            <person name="Casas-Flores S."/>
            <person name="Horwitz B.A."/>
            <person name="Mukherjee P.K."/>
            <person name="Mukherjee M."/>
            <person name="Kredics L."/>
            <person name="Alcaraz L.D."/>
            <person name="Aerts A."/>
            <person name="Antal Z."/>
            <person name="Atanasova L."/>
            <person name="Cervantes-Badillo M.G."/>
            <person name="Challacombe J."/>
            <person name="Chertkov O."/>
            <person name="McCluskey K."/>
            <person name="Coulpier F."/>
            <person name="Deshpande N."/>
            <person name="von Doehren H."/>
            <person name="Ebbole D.J."/>
            <person name="Esquivel-Naranjo E.U."/>
            <person name="Fekete E."/>
            <person name="Flipphi M."/>
            <person name="Glaser F."/>
            <person name="Gomez-Rodriguez E.Y."/>
            <person name="Gruber S."/>
            <person name="Han C."/>
            <person name="Henrissat B."/>
            <person name="Hermosa R."/>
            <person name="Hernandez-Onate M."/>
            <person name="Karaffa L."/>
            <person name="Kosti I."/>
            <person name="Le Crom S."/>
            <person name="Lindquist E."/>
            <person name="Lucas S."/>
            <person name="Luebeck M."/>
            <person name="Luebeck P.S."/>
            <person name="Margeot A."/>
            <person name="Metz B."/>
            <person name="Misra M."/>
            <person name="Nevalainen H."/>
            <person name="Omann M."/>
            <person name="Packer N."/>
            <person name="Perrone G."/>
            <person name="Uresti-Rivera E.E."/>
            <person name="Salamov A."/>
            <person name="Schmoll M."/>
            <person name="Seiboth B."/>
            <person name="Shapiro H."/>
            <person name="Sukno S."/>
            <person name="Tamayo-Ramos J.A."/>
            <person name="Tisch D."/>
            <person name="Wiest A."/>
            <person name="Wilkinson H.H."/>
            <person name="Zhang M."/>
            <person name="Coutinho P.M."/>
            <person name="Kenerley C.M."/>
            <person name="Monte E."/>
            <person name="Baker S.E."/>
            <person name="Grigoriev I.V."/>
        </authorList>
    </citation>
    <scope>NUCLEOTIDE SEQUENCE [LARGE SCALE GENOMIC DNA]</scope>
    <source>
        <strain evidence="2">Gv29-8 / FGSC 10586</strain>
    </source>
</reference>
<dbReference type="GeneID" id="25794359"/>
<evidence type="ECO:0000313" key="1">
    <source>
        <dbReference type="EMBL" id="EHK18060.1"/>
    </source>
</evidence>
<dbReference type="RefSeq" id="XP_013952258.1">
    <property type="nucleotide sequence ID" value="XM_014096783.1"/>
</dbReference>
<protein>
    <recommendedName>
        <fullName evidence="3">SnoaL-like domain-containing protein</fullName>
    </recommendedName>
</protein>
<dbReference type="AlphaFoldDB" id="G9N5L8"/>